<dbReference type="NCBIfam" id="TIGR01733">
    <property type="entry name" value="AA-adenyl-dom"/>
    <property type="match status" value="3"/>
</dbReference>
<dbReference type="Gene3D" id="3.40.50.12780">
    <property type="entry name" value="N-terminal domain of ligase-like"/>
    <property type="match status" value="3"/>
</dbReference>
<gene>
    <name evidence="6" type="ORF">LTR84_008330</name>
</gene>
<keyword evidence="2" id="KW-0597">Phosphoprotein</keyword>
<dbReference type="InterPro" id="IPR042099">
    <property type="entry name" value="ANL_N_sf"/>
</dbReference>
<dbReference type="SUPFAM" id="SSF52777">
    <property type="entry name" value="CoA-dependent acyltransferases"/>
    <property type="match status" value="10"/>
</dbReference>
<dbReference type="Pfam" id="PF00668">
    <property type="entry name" value="Condensation"/>
    <property type="match status" value="5"/>
</dbReference>
<feature type="domain" description="Carrier" evidence="5">
    <location>
        <begin position="2650"/>
        <end position="2726"/>
    </location>
</feature>
<dbReference type="GO" id="GO:0044550">
    <property type="term" value="P:secondary metabolite biosynthetic process"/>
    <property type="evidence" value="ECO:0007669"/>
    <property type="project" value="TreeGrafter"/>
</dbReference>
<dbReference type="InterPro" id="IPR001242">
    <property type="entry name" value="Condensation_dom"/>
</dbReference>
<dbReference type="PANTHER" id="PTHR45527">
    <property type="entry name" value="NONRIBOSOMAL PEPTIDE SYNTHETASE"/>
    <property type="match status" value="1"/>
</dbReference>
<comment type="caution">
    <text evidence="6">The sequence shown here is derived from an EMBL/GenBank/DDBJ whole genome shotgun (WGS) entry which is preliminary data.</text>
</comment>
<keyword evidence="1" id="KW-0596">Phosphopantetheine</keyword>
<proteinExistence type="predicted"/>
<feature type="domain" description="Carrier" evidence="5">
    <location>
        <begin position="2099"/>
        <end position="2175"/>
    </location>
</feature>
<keyword evidence="7" id="KW-1185">Reference proteome</keyword>
<feature type="region of interest" description="Disordered" evidence="4">
    <location>
        <begin position="4290"/>
        <end position="4309"/>
    </location>
</feature>
<dbReference type="Pfam" id="PF00501">
    <property type="entry name" value="AMP-binding"/>
    <property type="match status" value="3"/>
</dbReference>
<evidence type="ECO:0000256" key="2">
    <source>
        <dbReference type="ARBA" id="ARBA00022553"/>
    </source>
</evidence>
<organism evidence="6 7">
    <name type="scientific">Exophiala bonariae</name>
    <dbReference type="NCBI Taxonomy" id="1690606"/>
    <lineage>
        <taxon>Eukaryota</taxon>
        <taxon>Fungi</taxon>
        <taxon>Dikarya</taxon>
        <taxon>Ascomycota</taxon>
        <taxon>Pezizomycotina</taxon>
        <taxon>Eurotiomycetes</taxon>
        <taxon>Chaetothyriomycetidae</taxon>
        <taxon>Chaetothyriales</taxon>
        <taxon>Herpotrichiellaceae</taxon>
        <taxon>Exophiala</taxon>
    </lineage>
</organism>
<dbReference type="GeneID" id="89976494"/>
<dbReference type="SUPFAM" id="SSF56801">
    <property type="entry name" value="Acetyl-CoA synthetase-like"/>
    <property type="match status" value="3"/>
</dbReference>
<dbReference type="Proteomes" id="UP001358417">
    <property type="component" value="Unassembled WGS sequence"/>
</dbReference>
<dbReference type="CDD" id="cd19542">
    <property type="entry name" value="CT_NRPS-like"/>
    <property type="match status" value="1"/>
</dbReference>
<evidence type="ECO:0000313" key="6">
    <source>
        <dbReference type="EMBL" id="KAK5046527.1"/>
    </source>
</evidence>
<dbReference type="FunFam" id="3.30.300.30:FF:000015">
    <property type="entry name" value="Nonribosomal peptide synthase SidD"/>
    <property type="match status" value="3"/>
</dbReference>
<dbReference type="GO" id="GO:0031177">
    <property type="term" value="F:phosphopantetheine binding"/>
    <property type="evidence" value="ECO:0007669"/>
    <property type="project" value="InterPro"/>
</dbReference>
<dbReference type="SMART" id="SM00823">
    <property type="entry name" value="PKS_PP"/>
    <property type="match status" value="4"/>
</dbReference>
<dbReference type="FunFam" id="3.30.559.30:FF:000003">
    <property type="entry name" value="Nonribosomal peptide synthase SidD"/>
    <property type="match status" value="1"/>
</dbReference>
<dbReference type="PROSITE" id="PS00455">
    <property type="entry name" value="AMP_BINDING"/>
    <property type="match status" value="3"/>
</dbReference>
<dbReference type="Pfam" id="PF00550">
    <property type="entry name" value="PP-binding"/>
    <property type="match status" value="4"/>
</dbReference>
<dbReference type="RefSeq" id="XP_064702118.1">
    <property type="nucleotide sequence ID" value="XM_064851877.1"/>
</dbReference>
<protein>
    <recommendedName>
        <fullName evidence="5">Carrier domain-containing protein</fullName>
    </recommendedName>
</protein>
<keyword evidence="3" id="KW-0436">Ligase</keyword>
<dbReference type="NCBIfam" id="NF003417">
    <property type="entry name" value="PRK04813.1"/>
    <property type="match status" value="3"/>
</dbReference>
<accession>A0AAV9MXV0</accession>
<dbReference type="PROSITE" id="PS00012">
    <property type="entry name" value="PHOSPHOPANTETHEINE"/>
    <property type="match status" value="3"/>
</dbReference>
<dbReference type="PROSITE" id="PS50075">
    <property type="entry name" value="CARRIER"/>
    <property type="match status" value="4"/>
</dbReference>
<evidence type="ECO:0000313" key="7">
    <source>
        <dbReference type="Proteomes" id="UP001358417"/>
    </source>
</evidence>
<reference evidence="6 7" key="1">
    <citation type="submission" date="2023-08" db="EMBL/GenBank/DDBJ databases">
        <title>Black Yeasts Isolated from many extreme environments.</title>
        <authorList>
            <person name="Coleine C."/>
            <person name="Stajich J.E."/>
            <person name="Selbmann L."/>
        </authorList>
    </citation>
    <scope>NUCLEOTIDE SEQUENCE [LARGE SCALE GENOMIC DNA]</scope>
    <source>
        <strain evidence="6 7">CCFEE 5792</strain>
    </source>
</reference>
<dbReference type="CDD" id="cd05918">
    <property type="entry name" value="A_NRPS_SidN3_like"/>
    <property type="match status" value="3"/>
</dbReference>
<dbReference type="GO" id="GO:0043041">
    <property type="term" value="P:amino acid activation for nonribosomal peptide biosynthetic process"/>
    <property type="evidence" value="ECO:0007669"/>
    <property type="project" value="TreeGrafter"/>
</dbReference>
<dbReference type="InterPro" id="IPR036736">
    <property type="entry name" value="ACP-like_sf"/>
</dbReference>
<dbReference type="InterPro" id="IPR020806">
    <property type="entry name" value="PKS_PP-bd"/>
</dbReference>
<sequence>MAEKRTPIRALAVAGISTNGDYSKADGQMDARDWQGEANHHSSRCINEAVTSRCRQTPKNEAVCAWDATWSYEELEELSSAVANRLVALGVGPESLIAFCFEKSAWAIVAILAILKAGGAFIPLDPTYPIDRLRKIINQSKAQIAISSVQNESLCLELVQHVVVIDSSLVSELSCKPHAQSRATPDNAAYVIFTSGSTGEPKGCIVEHQAFYSCALAHGPAHRISASSRVLQFASYSFDASLVEILTTLIFGGVVCIPSAEARLNDLAKFMNESQVNLAILTPSVASLLRPEDLPLLKTLVLVGEPIKKSHVSLWSTIPHLLCAYGPTETAVSATVNRELQLDAPANIGTPVGCRVQVVDIENHNNLVISGDVGELLILGSNLARGYLNDSVKTISSFVEIRGERAYKTGDLVRQLSDGSLEFVARKDTQIKINGQRVELGEIEECIHSSGLKVAATVHSPTGGLLTRRLVAVVRFETLSKPTPTDKAKPDTLRGPALSGVQPALATIKEHLARSLPSFMIPSLIVPVWVIPLLASGKTDRNGVTRWIESLSEIEITELDPSMHLGDKQSRRRSDIEILMVEVWSEILNIDPESIDLDQTFISLGGDSISAMQIRALCREKGLKTNVHDILRFSSIAKIAPHVRRSTSNEVSLEPDNGEGFNLSPIQQMFFGTAPYGENHFNQSFLLESFEIIDPDRIRAALQIIVKRHDMLRARFLFNEVGHWMQYISPDIQESFHFSYCPAPTREVIDAIVGQSQRMLDIRKGPVVAFQLFHSQQKSFLSITAHHAVFDLVSFRIILRELENLVKMPNYPLQQPTLSFRRWLQLQNTFCEARSESHISCNLSSAASNVSFWSMCGHANIHADKIEKKFILDDLSSAFLLKDGPRLAKTDTSDLLLASLVYTFAKTFHDRDTPAVYLEGHGREAWDTDIDITETVGWFTTLYPVLVNIEADQDIIDTIRYTKDARRSSFHNGSRDLTSRFLGVGGRNDPRLEEPMEIVFNFSGSYQQLERHDALFQQVAWSTYESVAVSMKRFSLFEIFVDVSHNQLACTFTWNSRMAHQSRISEWLDSFQQCLVKLSSEIYGTRKHIYSPSDFPHVTLSYHSVDDLITRSLTELSIDFEQDVDDLYPCTPLQNGILLSQAKKPELYVTETVWMIETASGTHTIDLNRIAASWKAVVKRHSSLRTIFIEQSGSEDTFLQAVLKTPHIHVAYDSWEGPRPPLGGAKKNIDYLPGAPTHTFTLYQGREGQVFCSLRISHTMMDGLSIDNIVHDILQAYDDSLPTQPPMMFEDYVKFVHSQPKTPSLQYWKVRLYGAQPCYLPMLSRSELYPQHSEPQALRSVIADKGAASLWKFCESYGVTMSTLVHLSWSIVLQAFTSSNDVLFGYPVSGRDLPIHGIEAAVGAFANLLVCRVKLDQDSTVIDILNSLQDQMAIDREHHFLSLGDIQHALEMPQPLFNSILSYQKHELSRVASKSSIEFEKMGEWDPSEYDLALGIHEFDKRLFMKLEYLPTLWSAEHVSHIFESFKSIIQSIATSPTQPLSAVDLLSSEARGAILDFAGPEVLHVEDTIHSAFKASSSSHADNPAIDAWDAQWTYGHLFGLCYALAQDLKRIGVSAGTVVPLCFERSAWTVVAMLGMLMAGGTFVLLDTSQPTTRLKTIIDQVSSSLVVSSQCQEVLAKDISENVYVLDPIQLLQINAKNIYASDLEDSSASDPAFIIFTSGSTGKPKGVVLSHAAFVSAAQSHAGPLKLSSTSRVLQFASYSFDACLLEMITTLIVGGVVCIPTESDRSSNLLQVVREMKITWANLTPLVADMLLESDMPFLQTIVVAGEPMSRESIRRWKESPIRVINGYGPTEACIAATLNHRFLELQDVSNLGRPVGCRSWIVNDYQQPVPIGAVGELLLEGPTLATGYLGDKVLTNAAFIKPPVWLPALSSKIYKTGDLVRYELDGSIIFLGRKDGSQVKIRGQRVELDAVQQQVNKLLGPQFQCLVDFTSVAKLKKQVLIAFIAKNHQCNNYGVCEFGDDDGQLKSFENLRDTIRTLMPVYMVPELYIPLTDIPLMPSGKLDRKLLRKMANGLTSLQLMSYFLTSNSEIFDAPASLLETKLANMWAQILGIDEEEISRKSNFFHVGADSVAAMRLTSLAQHDGLYLTVAQVFANPLLFQLADILEVRHRGQMAFQEDVTPFSLLGNVNDLDGTSTIARSTAAEQCHVAYSQIQDIYPCTSQQESLFATSIRYPGTYITKHIICLPQDTDIALFEKSCEAVYTHVDILRTRMILYQNKILQAVITEQLPWFIDEGTCVKSSLSDYGVSLNTFGLQKHDGDRCTFTLAINHAVYDGWFLQRMFREIERFYHSHMQPSLRQYKTFIAYTTRSEKPDEERYWRSTLRDISPNKFPRTTVSAPYDLQAMHTVQVEIPDQLDITTSVMIRAAWVLTLAHLTDSDDVVFGAVLSGRNAPIISAMEIAGPMVTTVPICVRLNRKSLLHEWLGDMQIQATEMIVHEHTGLQRIRQLSVNVAATNFSTLIVVQSPDSEIEKIKLLGAQILPDNKANLDVYPLVLEFAPRGAASMDIAARYDPAVITRSEMGTILLILQDVVLQICERRTEKSVGEIMSYLGMYHKLKENELHWSDLDQDVEAPSSNSVKHSLATLSSREEQLQELWTTVLELPLHRIGRRSDFFHLGGDSIMAIKLTMAARSRKLNLPVATIFSNPVLVDMAALAQPLFESQQETTGPPAFSLLAMSHGEPLSLILQSCATQCKIKPSEIEDIYPTTPLQEGLLALSQKQPGAYVAQHIWRLPDSLDRTAFAKAWESASLHRGILRTRIVVHESKMLQVLVESVIQVEHSTVQDPLDALRRVTFSPDFGEPLAQFLLLDGGKNNTYFIFLAHHAIFDAWSLPLLFKDVERTYMNQRAIALRPFTSFAKHVLMSHTESSQEFWRGYFNALEVVHFPNPASGASSSGTATQKVTLQMRLWNGLKAHVTIATLLRAAWALTLSHYANTEDVVFWSTLSGRDTDMPGITEVDGPTLATVPTRLRVGRNQSISQFLTYTQDDLKSVIPFQHYGIQNIRQASEDAARACEATTHLMIRVFDDTVASWLGLEQVETHSSNYTSYPLALDCRIDGNDIAIAVYANPEVMSKTETEKIVEHFSYAVEQLNQTTLNSLLGHIRKISSGEAKTLSLWNAHVPTMVRRTIHQITHDRAQEIADRPAVCAWDAEWTHGQLDQISSRLALQLRKAGVKPESVVPLCFERSAWMVVAILAVLKAGGAFLPWDPAHPEERRKEMVRQTNCSIILTSCANAELCSGLSDTLAIVDPIALESTNGPSMEPIDFHHDCTSAAYLIYTSGSTGQPKGVVITHEAYSTSGLEHGPVHNIGPTSRVLQFASYSVDAICLEIITTLMMGGCTCIPSSDDRDNHLQQALQKMEVTTLALTPSVLSVLAPEQLPSLKTCIMVGEPAPTALVERWSTCASLINGYGPTETSLAAVMNQEMTVKTGANIGRAVGCATWIADPENHENLVPIGAVGELLIEGPTLARGYLHDQAKTEAAFILSPSWLEKPGTRLYKTGDLVKYADDGTIIFVGRKDSQIKVNGQRVELRETEHHIKKAMAAIDQVVVEASRSDDGRARALVAFLTIKPEFRAELGLVIEIHESYAPTSSELEIELKQLTTALLPVLPVYMMPKMWVPLSTIPVATSGKVDRKSLSHLANMVVKESRSEHFLTSSASKRAPETPMGLLLQDLWAQVLRIPSQDISADDSFFRVGGDSISAMKLAGLAHSRNLRLSVQLIFEYPLLKDMAEQLRTTSGQNNIFPDTEAPLPFSMVDRDESCVKKQLQHQLSNEILEIEDAMPVSDFQAWAVGFSILQPKGFVTYMTLTPKEPFERTRLSEATQLTVATIPILRTGFSIAEGELLQVIFRDFSPKLAYHRSDCEDLESARTNWLLKDSRQDMPMPYPLTQFTLLSDAAENNQCLILRLSHAQYDGVSFHKVWKTLHQAYSRIELSPQPTCSTFVEASRDISRSPAAVKYWSNVLEGSSMTPFTSSTKPFYKHPLNKTSTYKIAWNMGGQSPGFTQATTVKAAWALILSHLNAMGPAFPSSIDLTFGSLVSGRAADSITNKDTIGPLLNIIPVRIKLEFNATLHDLVLLVQKQQNASLQYENLGFRSIIRECTNWPGFTRFSSVLQHQNLPDITNEVQIGDIGCSSEAWRDHVDSSDIVVLSTPVQRVDREKGDNDLQLEIGYSEDILSAAQAHALVQNLGQLVEVIISNDSGHMEIGEVLNRADLFMGIPTQPYRVPENETSKNHTNGHVITPGEAETMEGNINRIEDELCVLWQQVLHLEYEQIRNDVPFSSYPGGDFIATCILTESLRQRGYIGLSVERMLVKETIGEQARVLASLPSQNGNGVHR</sequence>
<evidence type="ECO:0000256" key="4">
    <source>
        <dbReference type="SAM" id="MobiDB-lite"/>
    </source>
</evidence>
<feature type="domain" description="Carrier" evidence="5">
    <location>
        <begin position="3728"/>
        <end position="3804"/>
    </location>
</feature>
<dbReference type="CDD" id="cd19545">
    <property type="entry name" value="FUM14_C_NRPS-like"/>
    <property type="match status" value="2"/>
</dbReference>
<dbReference type="Gene3D" id="3.30.300.30">
    <property type="match status" value="3"/>
</dbReference>
<dbReference type="SUPFAM" id="SSF47336">
    <property type="entry name" value="ACP-like"/>
    <property type="match status" value="4"/>
</dbReference>
<evidence type="ECO:0000256" key="3">
    <source>
        <dbReference type="ARBA" id="ARBA00022598"/>
    </source>
</evidence>
<dbReference type="CDD" id="cd19534">
    <property type="entry name" value="E_NRPS"/>
    <property type="match status" value="1"/>
</dbReference>
<feature type="domain" description="Carrier" evidence="5">
    <location>
        <begin position="571"/>
        <end position="647"/>
    </location>
</feature>
<dbReference type="InterPro" id="IPR045851">
    <property type="entry name" value="AMP-bd_C_sf"/>
</dbReference>
<dbReference type="FunFam" id="3.40.50.12780:FF:000014">
    <property type="entry name" value="Nonribosomal peptide synthetase 1"/>
    <property type="match status" value="2"/>
</dbReference>
<dbReference type="InterPro" id="IPR023213">
    <property type="entry name" value="CAT-like_dom_sf"/>
</dbReference>
<evidence type="ECO:0000256" key="1">
    <source>
        <dbReference type="ARBA" id="ARBA00022450"/>
    </source>
</evidence>
<dbReference type="Gene3D" id="1.10.1200.10">
    <property type="entry name" value="ACP-like"/>
    <property type="match status" value="4"/>
</dbReference>
<dbReference type="InterPro" id="IPR000873">
    <property type="entry name" value="AMP-dep_synth/lig_dom"/>
</dbReference>
<dbReference type="FunFam" id="3.40.50.980:FF:000001">
    <property type="entry name" value="Non-ribosomal peptide synthetase"/>
    <property type="match status" value="2"/>
</dbReference>
<dbReference type="InterPro" id="IPR009081">
    <property type="entry name" value="PP-bd_ACP"/>
</dbReference>
<dbReference type="GO" id="GO:0016874">
    <property type="term" value="F:ligase activity"/>
    <property type="evidence" value="ECO:0007669"/>
    <property type="project" value="UniProtKB-KW"/>
</dbReference>
<dbReference type="GO" id="GO:0005737">
    <property type="term" value="C:cytoplasm"/>
    <property type="evidence" value="ECO:0007669"/>
    <property type="project" value="TreeGrafter"/>
</dbReference>
<dbReference type="EMBL" id="JAVRRD010000030">
    <property type="protein sequence ID" value="KAK5046527.1"/>
    <property type="molecule type" value="Genomic_DNA"/>
</dbReference>
<name>A0AAV9MXV0_9EURO</name>
<dbReference type="FunFam" id="3.30.559.30:FF:000002">
    <property type="entry name" value="Nonribosomal peptide synthase Pes1"/>
    <property type="match status" value="1"/>
</dbReference>
<evidence type="ECO:0000259" key="5">
    <source>
        <dbReference type="PROSITE" id="PS50075"/>
    </source>
</evidence>
<dbReference type="PANTHER" id="PTHR45527:SF1">
    <property type="entry name" value="FATTY ACID SYNTHASE"/>
    <property type="match status" value="1"/>
</dbReference>
<dbReference type="InterPro" id="IPR010071">
    <property type="entry name" value="AA_adenyl_dom"/>
</dbReference>
<dbReference type="InterPro" id="IPR020845">
    <property type="entry name" value="AMP-binding_CS"/>
</dbReference>
<dbReference type="Gene3D" id="3.30.559.10">
    <property type="entry name" value="Chloramphenicol acetyltransferase-like domain"/>
    <property type="match status" value="5"/>
</dbReference>
<dbReference type="InterPro" id="IPR006162">
    <property type="entry name" value="Ppantetheine_attach_site"/>
</dbReference>
<dbReference type="Gene3D" id="3.30.559.30">
    <property type="entry name" value="Nonribosomal peptide synthetase, condensation domain"/>
    <property type="match status" value="5"/>
</dbReference>